<dbReference type="EMBL" id="PDFK01000003">
    <property type="protein sequence ID" value="PKU51198.1"/>
    <property type="molecule type" value="Genomic_DNA"/>
</dbReference>
<protein>
    <recommendedName>
        <fullName evidence="3">Spore coat protein Z</fullName>
    </recommendedName>
</protein>
<sequence length="174" mass="20315">MQDSRFSHYMNWNKKKEKCCEQYVKCNCHLQKKCEHKVEECKCKHKYDQYKWEHKQDGCKCWQKNEPCQREQKHKHCHCKKEEKYCDEEDYYYEAEHAKDHHCKGCICHQLKCLSTGAFVDVILAGGGSFAGIYFISLDPKTCCATFFEVAGAVASPLIIDCQQIIAIRSANLA</sequence>
<gene>
    <name evidence="1" type="ORF">CRI88_10705</name>
</gene>
<comment type="caution">
    <text evidence="1">The sequence shown here is derived from an EMBL/GenBank/DDBJ whole genome shotgun (WGS) entry which is preliminary data.</text>
</comment>
<evidence type="ECO:0008006" key="3">
    <source>
        <dbReference type="Google" id="ProtNLM"/>
    </source>
</evidence>
<proteinExistence type="predicted"/>
<evidence type="ECO:0000313" key="1">
    <source>
        <dbReference type="EMBL" id="PKU51198.1"/>
    </source>
</evidence>
<reference evidence="1 2" key="1">
    <citation type="submission" date="2017-10" db="EMBL/GenBank/DDBJ databases">
        <title>Draft genome of Lysinibacillus fusiformis strain Juneja, a laboratory-derived pathogen of Drosophila melanogaster.</title>
        <authorList>
            <person name="Smith B.R."/>
            <person name="Unckless R.L."/>
        </authorList>
    </citation>
    <scope>NUCLEOTIDE SEQUENCE [LARGE SCALE GENOMIC DNA]</scope>
    <source>
        <strain evidence="1 2">Juneja</strain>
    </source>
</reference>
<name>A0A2I0UYQ2_9BACI</name>
<dbReference type="AlphaFoldDB" id="A0A2I0UYQ2"/>
<evidence type="ECO:0000313" key="2">
    <source>
        <dbReference type="Proteomes" id="UP000234956"/>
    </source>
</evidence>
<dbReference type="RefSeq" id="WP_101966602.1">
    <property type="nucleotide sequence ID" value="NZ_PDFK01000003.1"/>
</dbReference>
<organism evidence="1 2">
    <name type="scientific">Lysinibacillus fusiformis</name>
    <dbReference type="NCBI Taxonomy" id="28031"/>
    <lineage>
        <taxon>Bacteria</taxon>
        <taxon>Bacillati</taxon>
        <taxon>Bacillota</taxon>
        <taxon>Bacilli</taxon>
        <taxon>Bacillales</taxon>
        <taxon>Bacillaceae</taxon>
        <taxon>Lysinibacillus</taxon>
    </lineage>
</organism>
<dbReference type="Proteomes" id="UP000234956">
    <property type="component" value="Unassembled WGS sequence"/>
</dbReference>
<accession>A0A2I0UYQ2</accession>